<dbReference type="AlphaFoldDB" id="H2XQG2"/>
<sequence length="35" mass="3749">AVPSCPDAHAIRLRTPMYDTCTAHLSLLYGESATS</sequence>
<name>H2XQG2_CIOIN</name>
<accession>H2XQG2</accession>
<proteinExistence type="predicted"/>
<protein>
    <submittedName>
        <fullName evidence="1">Uncharacterized protein</fullName>
    </submittedName>
</protein>
<organism evidence="1 2">
    <name type="scientific">Ciona intestinalis</name>
    <name type="common">Transparent sea squirt</name>
    <name type="synonym">Ascidia intestinalis</name>
    <dbReference type="NCBI Taxonomy" id="7719"/>
    <lineage>
        <taxon>Eukaryota</taxon>
        <taxon>Metazoa</taxon>
        <taxon>Chordata</taxon>
        <taxon>Tunicata</taxon>
        <taxon>Ascidiacea</taxon>
        <taxon>Phlebobranchia</taxon>
        <taxon>Cionidae</taxon>
        <taxon>Ciona</taxon>
    </lineage>
</organism>
<keyword evidence="2" id="KW-1185">Reference proteome</keyword>
<dbReference type="Ensembl" id="ENSCINT00000036191.1">
    <property type="protein sequence ID" value="ENSCINP00000031896.1"/>
    <property type="gene ID" value="ENSCING00000024335.1"/>
</dbReference>
<reference evidence="1" key="2">
    <citation type="submission" date="2025-08" db="UniProtKB">
        <authorList>
            <consortium name="Ensembl"/>
        </authorList>
    </citation>
    <scope>IDENTIFICATION</scope>
</reference>
<dbReference type="HOGENOM" id="CLU_3370824_0_0_1"/>
<reference evidence="1" key="3">
    <citation type="submission" date="2025-09" db="UniProtKB">
        <authorList>
            <consortium name="Ensembl"/>
        </authorList>
    </citation>
    <scope>IDENTIFICATION</scope>
</reference>
<dbReference type="InParanoid" id="H2XQG2"/>
<evidence type="ECO:0000313" key="2">
    <source>
        <dbReference type="Proteomes" id="UP000008144"/>
    </source>
</evidence>
<dbReference type="Proteomes" id="UP000008144">
    <property type="component" value="Unassembled WGS sequence"/>
</dbReference>
<reference evidence="2" key="1">
    <citation type="journal article" date="2002" name="Science">
        <title>The draft genome of Ciona intestinalis: insights into chordate and vertebrate origins.</title>
        <authorList>
            <person name="Dehal P."/>
            <person name="Satou Y."/>
            <person name="Campbell R.K."/>
            <person name="Chapman J."/>
            <person name="Degnan B."/>
            <person name="De Tomaso A."/>
            <person name="Davidson B."/>
            <person name="Di Gregorio A."/>
            <person name="Gelpke M."/>
            <person name="Goodstein D.M."/>
            <person name="Harafuji N."/>
            <person name="Hastings K.E."/>
            <person name="Ho I."/>
            <person name="Hotta K."/>
            <person name="Huang W."/>
            <person name="Kawashima T."/>
            <person name="Lemaire P."/>
            <person name="Martinez D."/>
            <person name="Meinertzhagen I.A."/>
            <person name="Necula S."/>
            <person name="Nonaka M."/>
            <person name="Putnam N."/>
            <person name="Rash S."/>
            <person name="Saiga H."/>
            <person name="Satake M."/>
            <person name="Terry A."/>
            <person name="Yamada L."/>
            <person name="Wang H.G."/>
            <person name="Awazu S."/>
            <person name="Azumi K."/>
            <person name="Boore J."/>
            <person name="Branno M."/>
            <person name="Chin-Bow S."/>
            <person name="DeSantis R."/>
            <person name="Doyle S."/>
            <person name="Francino P."/>
            <person name="Keys D.N."/>
            <person name="Haga S."/>
            <person name="Hayashi H."/>
            <person name="Hino K."/>
            <person name="Imai K.S."/>
            <person name="Inaba K."/>
            <person name="Kano S."/>
            <person name="Kobayashi K."/>
            <person name="Kobayashi M."/>
            <person name="Lee B.I."/>
            <person name="Makabe K.W."/>
            <person name="Manohar C."/>
            <person name="Matassi G."/>
            <person name="Medina M."/>
            <person name="Mochizuki Y."/>
            <person name="Mount S."/>
            <person name="Morishita T."/>
            <person name="Miura S."/>
            <person name="Nakayama A."/>
            <person name="Nishizaka S."/>
            <person name="Nomoto H."/>
            <person name="Ohta F."/>
            <person name="Oishi K."/>
            <person name="Rigoutsos I."/>
            <person name="Sano M."/>
            <person name="Sasaki A."/>
            <person name="Sasakura Y."/>
            <person name="Shoguchi E."/>
            <person name="Shin-i T."/>
            <person name="Spagnuolo A."/>
            <person name="Stainier D."/>
            <person name="Suzuki M.M."/>
            <person name="Tassy O."/>
            <person name="Takatori N."/>
            <person name="Tokuoka M."/>
            <person name="Yagi K."/>
            <person name="Yoshizaki F."/>
            <person name="Wada S."/>
            <person name="Zhang C."/>
            <person name="Hyatt P.D."/>
            <person name="Larimer F."/>
            <person name="Detter C."/>
            <person name="Doggett N."/>
            <person name="Glavina T."/>
            <person name="Hawkins T."/>
            <person name="Richardson P."/>
            <person name="Lucas S."/>
            <person name="Kohara Y."/>
            <person name="Levine M."/>
            <person name="Satoh N."/>
            <person name="Rokhsar D.S."/>
        </authorList>
    </citation>
    <scope>NUCLEOTIDE SEQUENCE [LARGE SCALE GENOMIC DNA]</scope>
</reference>
<evidence type="ECO:0000313" key="1">
    <source>
        <dbReference type="Ensembl" id="ENSCINP00000031896.1"/>
    </source>
</evidence>